<proteinExistence type="predicted"/>
<dbReference type="Proteomes" id="UP000279384">
    <property type="component" value="Unassembled WGS sequence"/>
</dbReference>
<accession>A0A495BM58</accession>
<reference evidence="1 2" key="1">
    <citation type="submission" date="2018-10" db="EMBL/GenBank/DDBJ databases">
        <title>Genomic Encyclopedia of Type Strains, Phase IV (KMG-IV): sequencing the most valuable type-strain genomes for metagenomic binning, comparative biology and taxonomic classification.</title>
        <authorList>
            <person name="Goeker M."/>
        </authorList>
    </citation>
    <scope>NUCLEOTIDE SEQUENCE [LARGE SCALE GENOMIC DNA]</scope>
    <source>
        <strain evidence="1 2">DSM 3303</strain>
    </source>
</reference>
<dbReference type="EMBL" id="RBID01000004">
    <property type="protein sequence ID" value="RKQ62030.1"/>
    <property type="molecule type" value="Genomic_DNA"/>
</dbReference>
<dbReference type="RefSeq" id="WP_120809421.1">
    <property type="nucleotide sequence ID" value="NZ_RBID01000004.1"/>
</dbReference>
<evidence type="ECO:0000313" key="2">
    <source>
        <dbReference type="Proteomes" id="UP000279384"/>
    </source>
</evidence>
<protein>
    <recommendedName>
        <fullName evidence="3">4Fe-4S ferredoxin-type domain-containing protein</fullName>
    </recommendedName>
</protein>
<evidence type="ECO:0000313" key="1">
    <source>
        <dbReference type="EMBL" id="RKQ62030.1"/>
    </source>
</evidence>
<gene>
    <name evidence="1" type="ORF">C8E02_0371</name>
</gene>
<evidence type="ECO:0008006" key="3">
    <source>
        <dbReference type="Google" id="ProtNLM"/>
    </source>
</evidence>
<organism evidence="1 2">
    <name type="scientific">Vogesella indigofera</name>
    <name type="common">Pseudomonas indigofera</name>
    <dbReference type="NCBI Taxonomy" id="45465"/>
    <lineage>
        <taxon>Bacteria</taxon>
        <taxon>Pseudomonadati</taxon>
        <taxon>Pseudomonadota</taxon>
        <taxon>Betaproteobacteria</taxon>
        <taxon>Neisseriales</taxon>
        <taxon>Chromobacteriaceae</taxon>
        <taxon>Vogesella</taxon>
    </lineage>
</organism>
<name>A0A495BM58_VOGIN</name>
<sequence>MSAPQRIWLARAAPAKPALGAACNGCGVCCAAAPCPLSKLLLRHRGGACPALQWQAAAARYHCGLLTAPTHYLRWLPAVAVPLFTPLARRYLAIGAGCDSDTSAEPETTS</sequence>
<comment type="caution">
    <text evidence="1">The sequence shown here is derived from an EMBL/GenBank/DDBJ whole genome shotgun (WGS) entry which is preliminary data.</text>
</comment>
<dbReference type="AlphaFoldDB" id="A0A495BM58"/>